<accession>A0ACB7XS34</accession>
<organism evidence="1 2">
    <name type="scientific">Vaccinium darrowii</name>
    <dbReference type="NCBI Taxonomy" id="229202"/>
    <lineage>
        <taxon>Eukaryota</taxon>
        <taxon>Viridiplantae</taxon>
        <taxon>Streptophyta</taxon>
        <taxon>Embryophyta</taxon>
        <taxon>Tracheophyta</taxon>
        <taxon>Spermatophyta</taxon>
        <taxon>Magnoliopsida</taxon>
        <taxon>eudicotyledons</taxon>
        <taxon>Gunneridae</taxon>
        <taxon>Pentapetalae</taxon>
        <taxon>asterids</taxon>
        <taxon>Ericales</taxon>
        <taxon>Ericaceae</taxon>
        <taxon>Vaccinioideae</taxon>
        <taxon>Vaccinieae</taxon>
        <taxon>Vaccinium</taxon>
    </lineage>
</organism>
<sequence length="370" mass="41799">MKRSGAQVQKKRSRKIAPTTIFSIPVYILMEILSKLPVFTICNCRCVCSFFRNLISDPQFVRLHLSRSRSSLVITNVYSVFSLYLVESVDPLVVDSDINGKISIPSNTLPKFKPKCDVPTGGLDVLSSCNGLICFHCTSTYDPYVICNPVISEYVIVAQMEKAFYHHCGSGFGFCLGTNEYKVLRFLSSRLGGVSKVEAEINTLGTKLWRRVGEAPLYLRWYSGGCFLNGALHWIVKNTENCFESMCCFDFGKEQFQPFPVPSEFCGLPGQIRVDVMNLGVLNDGLSLCHRPFDYRLDIWMMKDYAVQESWTKVFVINPLVAPDVNLNYEPLMVLKNGDILMLFASSFMVSFDTRSRSYRKGETPKVTPV</sequence>
<comment type="caution">
    <text evidence="1">The sequence shown here is derived from an EMBL/GenBank/DDBJ whole genome shotgun (WGS) entry which is preliminary data.</text>
</comment>
<keyword evidence="2" id="KW-1185">Reference proteome</keyword>
<gene>
    <name evidence="1" type="ORF">Vadar_015243</name>
</gene>
<proteinExistence type="predicted"/>
<protein>
    <submittedName>
        <fullName evidence="1">Uncharacterized protein</fullName>
    </submittedName>
</protein>
<name>A0ACB7XS34_9ERIC</name>
<reference evidence="1 2" key="1">
    <citation type="journal article" date="2021" name="Hortic Res">
        <title>High-quality reference genome and annotation aids understanding of berry development for evergreen blueberry (Vaccinium darrowii).</title>
        <authorList>
            <person name="Yu J."/>
            <person name="Hulse-Kemp A.M."/>
            <person name="Babiker E."/>
            <person name="Staton M."/>
        </authorList>
    </citation>
    <scope>NUCLEOTIDE SEQUENCE [LARGE SCALE GENOMIC DNA]</scope>
    <source>
        <strain evidence="2">cv. NJ 8807/NJ 8810</strain>
        <tissue evidence="1">Young leaf</tissue>
    </source>
</reference>
<evidence type="ECO:0000313" key="2">
    <source>
        <dbReference type="Proteomes" id="UP000828048"/>
    </source>
</evidence>
<dbReference type="Proteomes" id="UP000828048">
    <property type="component" value="Chromosome 1"/>
</dbReference>
<evidence type="ECO:0000313" key="1">
    <source>
        <dbReference type="EMBL" id="KAH7843330.1"/>
    </source>
</evidence>
<dbReference type="EMBL" id="CM037151">
    <property type="protein sequence ID" value="KAH7843330.1"/>
    <property type="molecule type" value="Genomic_DNA"/>
</dbReference>